<dbReference type="EMBL" id="CP013386">
    <property type="protein sequence ID" value="AOJ03089.1"/>
    <property type="molecule type" value="Genomic_DNA"/>
</dbReference>
<protein>
    <submittedName>
        <fullName evidence="1">Uncharacterized protein</fullName>
    </submittedName>
</protein>
<dbReference type="InterPro" id="IPR016084">
    <property type="entry name" value="Haem_Oase-like_multi-hlx"/>
</dbReference>
<evidence type="ECO:0000313" key="1">
    <source>
        <dbReference type="EMBL" id="AOJ03089.1"/>
    </source>
</evidence>
<dbReference type="KEGG" id="buu:WS70_15690"/>
<dbReference type="AlphaFoldDB" id="A0A1B4FHC6"/>
<reference evidence="1 2" key="1">
    <citation type="submission" date="2015-12" db="EMBL/GenBank/DDBJ databases">
        <title>Diversity of Burkholderia near neighbor genomes.</title>
        <authorList>
            <person name="Sahl J."/>
            <person name="Wagner D."/>
            <person name="Keim P."/>
        </authorList>
    </citation>
    <scope>NUCLEOTIDE SEQUENCE [LARGE SCALE GENOMIC DNA]</scope>
    <source>
        <strain evidence="1 2">BDU6</strain>
    </source>
</reference>
<organism evidence="1 2">
    <name type="scientific">Burkholderia mayonis</name>
    <dbReference type="NCBI Taxonomy" id="1385591"/>
    <lineage>
        <taxon>Bacteria</taxon>
        <taxon>Pseudomonadati</taxon>
        <taxon>Pseudomonadota</taxon>
        <taxon>Betaproteobacteria</taxon>
        <taxon>Burkholderiales</taxon>
        <taxon>Burkholderiaceae</taxon>
        <taxon>Burkholderia</taxon>
        <taxon>pseudomallei group</taxon>
    </lineage>
</organism>
<evidence type="ECO:0000313" key="2">
    <source>
        <dbReference type="Proteomes" id="UP000062519"/>
    </source>
</evidence>
<keyword evidence="2" id="KW-1185">Reference proteome</keyword>
<dbReference type="Gene3D" id="1.20.910.10">
    <property type="entry name" value="Heme oxygenase-like"/>
    <property type="match status" value="1"/>
</dbReference>
<sequence length="240" mass="27784">MRKVLDRIRVKKESLADHPFFPQLANVTVPEIKELMRTWAPLLIHFAMTFRDINRMYYHYKTPADKLQRAINEHVDVDSSHWQLMVADLKTLDANDKAFDCESAIKLIWDDTGEPVREYMYSVMARARRCGDCPLLRMAAMEAGEATSKIFFTTSRRIAAAYEADTGDRLCYLGAEHIDSEMDHPIDSSVFLEQPLSNEKRAEAIALVDEHFSSFRAFLDYKYEINQLTLTDRHFEHSPG</sequence>
<name>A0A1B4FHC6_9BURK</name>
<dbReference type="Proteomes" id="UP000062519">
    <property type="component" value="Chromosome 1"/>
</dbReference>
<accession>A0A1B4FHC6</accession>
<dbReference type="RefSeq" id="WP_059471903.1">
    <property type="nucleotide sequence ID" value="NZ_CP013386.1"/>
</dbReference>
<proteinExistence type="predicted"/>
<gene>
    <name evidence="1" type="ORF">WS70_15690</name>
</gene>